<dbReference type="AlphaFoldDB" id="A0A6A6S8X4"/>
<keyword evidence="3" id="KW-1185">Reference proteome</keyword>
<name>A0A6A6S8X4_9PLEO</name>
<evidence type="ECO:0000313" key="3">
    <source>
        <dbReference type="Proteomes" id="UP000799753"/>
    </source>
</evidence>
<proteinExistence type="predicted"/>
<keyword evidence="1" id="KW-0812">Transmembrane</keyword>
<reference evidence="2" key="1">
    <citation type="journal article" date="2020" name="Stud. Mycol.">
        <title>101 Dothideomycetes genomes: a test case for predicting lifestyles and emergence of pathogens.</title>
        <authorList>
            <person name="Haridas S."/>
            <person name="Albert R."/>
            <person name="Binder M."/>
            <person name="Bloem J."/>
            <person name="Labutti K."/>
            <person name="Salamov A."/>
            <person name="Andreopoulos B."/>
            <person name="Baker S."/>
            <person name="Barry K."/>
            <person name="Bills G."/>
            <person name="Bluhm B."/>
            <person name="Cannon C."/>
            <person name="Castanera R."/>
            <person name="Culley D."/>
            <person name="Daum C."/>
            <person name="Ezra D."/>
            <person name="Gonzalez J."/>
            <person name="Henrissat B."/>
            <person name="Kuo A."/>
            <person name="Liang C."/>
            <person name="Lipzen A."/>
            <person name="Lutzoni F."/>
            <person name="Magnuson J."/>
            <person name="Mondo S."/>
            <person name="Nolan M."/>
            <person name="Ohm R."/>
            <person name="Pangilinan J."/>
            <person name="Park H.-J."/>
            <person name="Ramirez L."/>
            <person name="Alfaro M."/>
            <person name="Sun H."/>
            <person name="Tritt A."/>
            <person name="Yoshinaga Y."/>
            <person name="Zwiers L.-H."/>
            <person name="Turgeon B."/>
            <person name="Goodwin S."/>
            <person name="Spatafora J."/>
            <person name="Crous P."/>
            <person name="Grigoriev I."/>
        </authorList>
    </citation>
    <scope>NUCLEOTIDE SEQUENCE</scope>
    <source>
        <strain evidence="2">CBS 473.64</strain>
    </source>
</reference>
<dbReference type="EMBL" id="MU006779">
    <property type="protein sequence ID" value="KAF2644306.1"/>
    <property type="molecule type" value="Genomic_DNA"/>
</dbReference>
<organism evidence="2 3">
    <name type="scientific">Massarina eburnea CBS 473.64</name>
    <dbReference type="NCBI Taxonomy" id="1395130"/>
    <lineage>
        <taxon>Eukaryota</taxon>
        <taxon>Fungi</taxon>
        <taxon>Dikarya</taxon>
        <taxon>Ascomycota</taxon>
        <taxon>Pezizomycotina</taxon>
        <taxon>Dothideomycetes</taxon>
        <taxon>Pleosporomycetidae</taxon>
        <taxon>Pleosporales</taxon>
        <taxon>Massarineae</taxon>
        <taxon>Massarinaceae</taxon>
        <taxon>Massarina</taxon>
    </lineage>
</organism>
<feature type="transmembrane region" description="Helical" evidence="1">
    <location>
        <begin position="168"/>
        <end position="188"/>
    </location>
</feature>
<gene>
    <name evidence="2" type="ORF">P280DRAFT_477694</name>
</gene>
<sequence length="197" mass="21729">MSEGGSWRGRKDLPVVGDREDCCKARGMEVEGSFYKRITARRWQRQCIRQGPKDINCCLAGLGSHVTTWELAGRRIDAATHETNSLANISPGKLQIYHNFAPHQPIAPPPSTMPTLPTLIVIPTILQIRNRWDPLVFQLEWVCYPVVLLVYVVASLCLLIDVDAAAKGTMAMSVLCALAILVACVVRIERAIAAIPL</sequence>
<accession>A0A6A6S8X4</accession>
<protein>
    <submittedName>
        <fullName evidence="2">Uncharacterized protein</fullName>
    </submittedName>
</protein>
<dbReference type="Proteomes" id="UP000799753">
    <property type="component" value="Unassembled WGS sequence"/>
</dbReference>
<keyword evidence="1" id="KW-0472">Membrane</keyword>
<evidence type="ECO:0000313" key="2">
    <source>
        <dbReference type="EMBL" id="KAF2644306.1"/>
    </source>
</evidence>
<evidence type="ECO:0000256" key="1">
    <source>
        <dbReference type="SAM" id="Phobius"/>
    </source>
</evidence>
<keyword evidence="1" id="KW-1133">Transmembrane helix</keyword>
<feature type="transmembrane region" description="Helical" evidence="1">
    <location>
        <begin position="141"/>
        <end position="162"/>
    </location>
</feature>